<name>A0AAI9XNK5_9PEZI</name>
<dbReference type="Proteomes" id="UP001239795">
    <property type="component" value="Unassembled WGS sequence"/>
</dbReference>
<reference evidence="2 3" key="1">
    <citation type="submission" date="2016-10" db="EMBL/GenBank/DDBJ databases">
        <title>The genome sequence of Colletotrichum fioriniae PJ7.</title>
        <authorList>
            <person name="Baroncelli R."/>
        </authorList>
    </citation>
    <scope>NUCLEOTIDE SEQUENCE [LARGE SCALE GENOMIC DNA]</scope>
    <source>
        <strain evidence="2">Col 31</strain>
    </source>
</reference>
<comment type="caution">
    <text evidence="2">The sequence shown here is derived from an EMBL/GenBank/DDBJ whole genome shotgun (WGS) entry which is preliminary data.</text>
</comment>
<evidence type="ECO:0000313" key="2">
    <source>
        <dbReference type="EMBL" id="KAK1456692.1"/>
    </source>
</evidence>
<accession>A0AAI9XNK5</accession>
<feature type="compositionally biased region" description="Basic and acidic residues" evidence="1">
    <location>
        <begin position="101"/>
        <end position="111"/>
    </location>
</feature>
<dbReference type="EMBL" id="MLGG01000019">
    <property type="protein sequence ID" value="KAK1456692.1"/>
    <property type="molecule type" value="Genomic_DNA"/>
</dbReference>
<evidence type="ECO:0000256" key="1">
    <source>
        <dbReference type="SAM" id="MobiDB-lite"/>
    </source>
</evidence>
<protein>
    <submittedName>
        <fullName evidence="2">Uncharacterized protein</fullName>
    </submittedName>
</protein>
<proteinExistence type="predicted"/>
<feature type="region of interest" description="Disordered" evidence="1">
    <location>
        <begin position="218"/>
        <end position="237"/>
    </location>
</feature>
<dbReference type="AlphaFoldDB" id="A0AAI9XNK5"/>
<keyword evidence="3" id="KW-1185">Reference proteome</keyword>
<gene>
    <name evidence="2" type="ORF">CMEL01_16370</name>
</gene>
<organism evidence="2 3">
    <name type="scientific">Colletotrichum melonis</name>
    <dbReference type="NCBI Taxonomy" id="1209925"/>
    <lineage>
        <taxon>Eukaryota</taxon>
        <taxon>Fungi</taxon>
        <taxon>Dikarya</taxon>
        <taxon>Ascomycota</taxon>
        <taxon>Pezizomycotina</taxon>
        <taxon>Sordariomycetes</taxon>
        <taxon>Hypocreomycetidae</taxon>
        <taxon>Glomerellales</taxon>
        <taxon>Glomerellaceae</taxon>
        <taxon>Colletotrichum</taxon>
        <taxon>Colletotrichum acutatum species complex</taxon>
    </lineage>
</organism>
<evidence type="ECO:0000313" key="3">
    <source>
        <dbReference type="Proteomes" id="UP001239795"/>
    </source>
</evidence>
<feature type="region of interest" description="Disordered" evidence="1">
    <location>
        <begin position="101"/>
        <end position="120"/>
    </location>
</feature>
<sequence length="237" mass="26528">MATPVDYSVDHSTNPFSWPTPHQTVRHANITKVNVDFIDTNTIGDSDFHNLRIGTDGHIPILLQVNRQVTRDLYQLISLNTTECSCEVVMLTGKTRSKLSEDGFPWDKEDSQPEAAPEPISMATPGLYSFNLKTHSDLIRWPNETTGYINISKVDIIFVNMNGDLDFHILRTGTNEHVHHVVTQVTKHLARGLYHLISLDVTEHSCVVVISTGKKRSELSEGSFPWDNTIDPQPGVG</sequence>